<protein>
    <submittedName>
        <fullName evidence="1">Uncharacterized protein</fullName>
    </submittedName>
</protein>
<name>A0A6B0RIR7_9CETA</name>
<dbReference type="AlphaFoldDB" id="A0A6B0RIR7"/>
<dbReference type="EMBL" id="VBQZ03000041">
    <property type="protein sequence ID" value="MXQ87884.1"/>
    <property type="molecule type" value="Genomic_DNA"/>
</dbReference>
<comment type="caution">
    <text evidence="1">The sequence shown here is derived from an EMBL/GenBank/DDBJ whole genome shotgun (WGS) entry which is preliminary data.</text>
</comment>
<sequence>MGEDFGWSCSGLQRSHCFTLDFYHLSEGQSKGLRPAVVQPTATRRQGNVSSCVFARWKMLPRSKLACCARRPVWQTEWMESSSQLPVLASLDMISHIKPIILPLFIRFTLCKLPKSCGQYRRDVPKRVSQTF</sequence>
<dbReference type="Proteomes" id="UP000322234">
    <property type="component" value="Unassembled WGS sequence"/>
</dbReference>
<organism evidence="1 2">
    <name type="scientific">Bos mutus</name>
    <name type="common">wild yak</name>
    <dbReference type="NCBI Taxonomy" id="72004"/>
    <lineage>
        <taxon>Eukaryota</taxon>
        <taxon>Metazoa</taxon>
        <taxon>Chordata</taxon>
        <taxon>Craniata</taxon>
        <taxon>Vertebrata</taxon>
        <taxon>Euteleostomi</taxon>
        <taxon>Mammalia</taxon>
        <taxon>Eutheria</taxon>
        <taxon>Laurasiatheria</taxon>
        <taxon>Artiodactyla</taxon>
        <taxon>Ruminantia</taxon>
        <taxon>Pecora</taxon>
        <taxon>Bovidae</taxon>
        <taxon>Bovinae</taxon>
        <taxon>Bos</taxon>
    </lineage>
</organism>
<accession>A0A6B0RIR7</accession>
<evidence type="ECO:0000313" key="1">
    <source>
        <dbReference type="EMBL" id="MXQ87884.1"/>
    </source>
</evidence>
<reference evidence="1" key="1">
    <citation type="submission" date="2019-10" db="EMBL/GenBank/DDBJ databases">
        <title>The sequence and de novo assembly of the wild yak genome.</title>
        <authorList>
            <person name="Liu Y."/>
        </authorList>
    </citation>
    <scope>NUCLEOTIDE SEQUENCE [LARGE SCALE GENOMIC DNA]</scope>
    <source>
        <strain evidence="1">WY2019</strain>
    </source>
</reference>
<gene>
    <name evidence="1" type="ORF">E5288_WYG015354</name>
</gene>
<keyword evidence="2" id="KW-1185">Reference proteome</keyword>
<evidence type="ECO:0000313" key="2">
    <source>
        <dbReference type="Proteomes" id="UP000322234"/>
    </source>
</evidence>
<proteinExistence type="predicted"/>